<name>A0A2B7X6S9_9EURO</name>
<feature type="region of interest" description="Disordered" evidence="1">
    <location>
        <begin position="91"/>
        <end position="114"/>
    </location>
</feature>
<dbReference type="Proteomes" id="UP000224080">
    <property type="component" value="Unassembled WGS sequence"/>
</dbReference>
<dbReference type="AlphaFoldDB" id="A0A2B7X6S9"/>
<evidence type="ECO:0000259" key="2">
    <source>
        <dbReference type="SMART" id="SM00860"/>
    </source>
</evidence>
<evidence type="ECO:0000313" key="3">
    <source>
        <dbReference type="EMBL" id="PGH04609.1"/>
    </source>
</evidence>
<keyword evidence="4" id="KW-1185">Reference proteome</keyword>
<protein>
    <recommendedName>
        <fullName evidence="2">Knr4/Smi1-like domain-containing protein</fullName>
    </recommendedName>
</protein>
<evidence type="ECO:0000313" key="4">
    <source>
        <dbReference type="Proteomes" id="UP000224080"/>
    </source>
</evidence>
<proteinExistence type="predicted"/>
<dbReference type="InterPro" id="IPR018958">
    <property type="entry name" value="Knr4/Smi1-like_dom"/>
</dbReference>
<sequence>MSTSETEIELSLRKLLQLEDDEFLKFVSSRIQQFAILGYTDIAINLISRLNAHSKYCEVEVQHLWLLWATLGKWPVGEEEKVKQRITEKRAEKRENKRRKRAREEGGGAREGAKEADVTMEDVYDEIRAVEAEYARTWFHEARKRVFKAKSRRAVVEGLGNEHIASGIGTLLRSYEKLDPSWRDARSSDEAMTASSTLVSALDLRWLLKERGYAQEGLISVEKLMDIFAKRMEANHQLTYLPQSRRAWEALKDGTLARAIGVNDDKVRVYADELEEIIAERIRDGRMEFDPLTMREMLEILDTNTRTNPASLAQYTDGDAPPESLFHDPASRADIAAAEKRLGIKLPADYKEFLAITDGFEQSWGGIVADPVPLHGVSEIRWLEDDEDYFLDLEIDLINPGFPYKWAKVGKAIEIGCDDIYNVWLIPPWKVHEVQDRVSDIMDSGEYDEALKSRLVYEMESFAGSRENFMKLEWCLVTWASGGVASMKSYPSFAAYTRENVEASSTSVNDELQPETFFGYQCR</sequence>
<dbReference type="SMART" id="SM00860">
    <property type="entry name" value="SMI1_KNR4"/>
    <property type="match status" value="1"/>
</dbReference>
<dbReference type="Pfam" id="PF09346">
    <property type="entry name" value="SMI1_KNR4"/>
    <property type="match status" value="1"/>
</dbReference>
<dbReference type="Gene3D" id="3.40.1580.10">
    <property type="entry name" value="SMI1/KNR4-like"/>
    <property type="match status" value="1"/>
</dbReference>
<gene>
    <name evidence="3" type="ORF">GX51_03442</name>
</gene>
<comment type="caution">
    <text evidence="3">The sequence shown here is derived from an EMBL/GenBank/DDBJ whole genome shotgun (WGS) entry which is preliminary data.</text>
</comment>
<feature type="domain" description="Knr4/Smi1-like" evidence="2">
    <location>
        <begin position="329"/>
        <end position="453"/>
    </location>
</feature>
<dbReference type="InterPro" id="IPR037883">
    <property type="entry name" value="Knr4/Smi1-like_sf"/>
</dbReference>
<reference evidence="3 4" key="1">
    <citation type="submission" date="2017-10" db="EMBL/GenBank/DDBJ databases">
        <title>Comparative genomics in systemic dimorphic fungi from Ajellomycetaceae.</title>
        <authorList>
            <person name="Munoz J.F."/>
            <person name="Mcewen J.G."/>
            <person name="Clay O.K."/>
            <person name="Cuomo C.A."/>
        </authorList>
    </citation>
    <scope>NUCLEOTIDE SEQUENCE [LARGE SCALE GENOMIC DNA]</scope>
    <source>
        <strain evidence="3 4">UAMH130</strain>
    </source>
</reference>
<dbReference type="OrthoDB" id="4187059at2759"/>
<feature type="compositionally biased region" description="Basic and acidic residues" evidence="1">
    <location>
        <begin position="102"/>
        <end position="114"/>
    </location>
</feature>
<evidence type="ECO:0000256" key="1">
    <source>
        <dbReference type="SAM" id="MobiDB-lite"/>
    </source>
</evidence>
<accession>A0A2B7X6S9</accession>
<dbReference type="EMBL" id="PDNC01000037">
    <property type="protein sequence ID" value="PGH04609.1"/>
    <property type="molecule type" value="Genomic_DNA"/>
</dbReference>
<organism evidence="3 4">
    <name type="scientific">Blastomyces parvus</name>
    <dbReference type="NCBI Taxonomy" id="2060905"/>
    <lineage>
        <taxon>Eukaryota</taxon>
        <taxon>Fungi</taxon>
        <taxon>Dikarya</taxon>
        <taxon>Ascomycota</taxon>
        <taxon>Pezizomycotina</taxon>
        <taxon>Eurotiomycetes</taxon>
        <taxon>Eurotiomycetidae</taxon>
        <taxon>Onygenales</taxon>
        <taxon>Ajellomycetaceae</taxon>
        <taxon>Blastomyces</taxon>
    </lineage>
</organism>
<dbReference type="SUPFAM" id="SSF160631">
    <property type="entry name" value="SMI1/KNR4-like"/>
    <property type="match status" value="1"/>
</dbReference>